<protein>
    <submittedName>
        <fullName evidence="2">Uncharacterized protein</fullName>
    </submittedName>
</protein>
<sequence length="67" mass="7113">MKDKGRAQGAVRDVLPRLSPAGRLRASIVQQPRGSPRSHRGEEPAGEGLQPDGATPFGPCLRQGRQG</sequence>
<evidence type="ECO:0000256" key="1">
    <source>
        <dbReference type="SAM" id="MobiDB-lite"/>
    </source>
</evidence>
<evidence type="ECO:0000313" key="2">
    <source>
        <dbReference type="EMBL" id="CBJ33671.1"/>
    </source>
</evidence>
<reference evidence="2 3" key="1">
    <citation type="journal article" date="2010" name="Nature">
        <title>The Ectocarpus genome and the independent evolution of multicellularity in brown algae.</title>
        <authorList>
            <person name="Cock J.M."/>
            <person name="Sterck L."/>
            <person name="Rouze P."/>
            <person name="Scornet D."/>
            <person name="Allen A.E."/>
            <person name="Amoutzias G."/>
            <person name="Anthouard V."/>
            <person name="Artiguenave F."/>
            <person name="Aury J.M."/>
            <person name="Badger J.H."/>
            <person name="Beszteri B."/>
            <person name="Billiau K."/>
            <person name="Bonnet E."/>
            <person name="Bothwell J.H."/>
            <person name="Bowler C."/>
            <person name="Boyen C."/>
            <person name="Brownlee C."/>
            <person name="Carrano C.J."/>
            <person name="Charrier B."/>
            <person name="Cho G.Y."/>
            <person name="Coelho S.M."/>
            <person name="Collen J."/>
            <person name="Corre E."/>
            <person name="Da Silva C."/>
            <person name="Delage L."/>
            <person name="Delaroque N."/>
            <person name="Dittami S.M."/>
            <person name="Doulbeau S."/>
            <person name="Elias M."/>
            <person name="Farnham G."/>
            <person name="Gachon C.M."/>
            <person name="Gschloessl B."/>
            <person name="Heesch S."/>
            <person name="Jabbari K."/>
            <person name="Jubin C."/>
            <person name="Kawai H."/>
            <person name="Kimura K."/>
            <person name="Kloareg B."/>
            <person name="Kupper F.C."/>
            <person name="Lang D."/>
            <person name="Le Bail A."/>
            <person name="Leblanc C."/>
            <person name="Lerouge P."/>
            <person name="Lohr M."/>
            <person name="Lopez P.J."/>
            <person name="Martens C."/>
            <person name="Maumus F."/>
            <person name="Michel G."/>
            <person name="Miranda-Saavedra D."/>
            <person name="Morales J."/>
            <person name="Moreau H."/>
            <person name="Motomura T."/>
            <person name="Nagasato C."/>
            <person name="Napoli C.A."/>
            <person name="Nelson D.R."/>
            <person name="Nyvall-Collen P."/>
            <person name="Peters A.F."/>
            <person name="Pommier C."/>
            <person name="Potin P."/>
            <person name="Poulain J."/>
            <person name="Quesneville H."/>
            <person name="Read B."/>
            <person name="Rensing S.A."/>
            <person name="Ritter A."/>
            <person name="Rousvoal S."/>
            <person name="Samanta M."/>
            <person name="Samson G."/>
            <person name="Schroeder D.C."/>
            <person name="Segurens B."/>
            <person name="Strittmatter M."/>
            <person name="Tonon T."/>
            <person name="Tregear J.W."/>
            <person name="Valentin K."/>
            <person name="von Dassow P."/>
            <person name="Yamagishi T."/>
            <person name="Van de Peer Y."/>
            <person name="Wincker P."/>
        </authorList>
    </citation>
    <scope>NUCLEOTIDE SEQUENCE [LARGE SCALE GENOMIC DNA]</scope>
    <source>
        <strain evidence="3">Ec32 / CCAP1310/4</strain>
    </source>
</reference>
<dbReference type="AlphaFoldDB" id="D7G4C5"/>
<evidence type="ECO:0000313" key="3">
    <source>
        <dbReference type="Proteomes" id="UP000002630"/>
    </source>
</evidence>
<dbReference type="Proteomes" id="UP000002630">
    <property type="component" value="Unassembled WGS sequence"/>
</dbReference>
<gene>
    <name evidence="2" type="ORF">Esi_0552_0002</name>
</gene>
<accession>D7G4C5</accession>
<feature type="region of interest" description="Disordered" evidence="1">
    <location>
        <begin position="1"/>
        <end position="67"/>
    </location>
</feature>
<dbReference type="EMBL" id="FN649760">
    <property type="protein sequence ID" value="CBJ33671.1"/>
    <property type="molecule type" value="Genomic_DNA"/>
</dbReference>
<dbReference type="InParanoid" id="D7G4C5"/>
<proteinExistence type="predicted"/>
<organism evidence="2 3">
    <name type="scientific">Ectocarpus siliculosus</name>
    <name type="common">Brown alga</name>
    <name type="synonym">Conferva siliculosa</name>
    <dbReference type="NCBI Taxonomy" id="2880"/>
    <lineage>
        <taxon>Eukaryota</taxon>
        <taxon>Sar</taxon>
        <taxon>Stramenopiles</taxon>
        <taxon>Ochrophyta</taxon>
        <taxon>PX clade</taxon>
        <taxon>Phaeophyceae</taxon>
        <taxon>Ectocarpales</taxon>
        <taxon>Ectocarpaceae</taxon>
        <taxon>Ectocarpus</taxon>
    </lineage>
</organism>
<keyword evidence="3" id="KW-1185">Reference proteome</keyword>
<name>D7G4C5_ECTSI</name>